<reference evidence="3" key="1">
    <citation type="submission" date="2016-01" db="EMBL/GenBank/DDBJ databases">
        <title>Draft genome sequence of Thermodesulfovibrio aggregans strain TGE-P1.</title>
        <authorList>
            <person name="Sekiguchi Y."/>
            <person name="Ohashi A."/>
            <person name="Matsuura N."/>
            <person name="Tourlousse M.D."/>
        </authorList>
    </citation>
    <scope>NUCLEOTIDE SEQUENCE [LARGE SCALE GENOMIC DNA]</scope>
    <source>
        <strain evidence="3">TGE-P1</strain>
    </source>
</reference>
<feature type="coiled-coil region" evidence="1">
    <location>
        <begin position="53"/>
        <end position="115"/>
    </location>
</feature>
<dbReference type="OrthoDB" id="564864at2"/>
<keyword evidence="1" id="KW-0175">Coiled coil</keyword>
<accession>A0A0U9HT67</accession>
<evidence type="ECO:0008006" key="4">
    <source>
        <dbReference type="Google" id="ProtNLM"/>
    </source>
</evidence>
<dbReference type="EMBL" id="BCNO01000002">
    <property type="protein sequence ID" value="GAQ95346.1"/>
    <property type="molecule type" value="Genomic_DNA"/>
</dbReference>
<protein>
    <recommendedName>
        <fullName evidence="4">DUF3782 domain-containing protein</fullName>
    </recommendedName>
</protein>
<organism evidence="2 3">
    <name type="scientific">Thermodesulfovibrio aggregans</name>
    <dbReference type="NCBI Taxonomy" id="86166"/>
    <lineage>
        <taxon>Bacteria</taxon>
        <taxon>Pseudomonadati</taxon>
        <taxon>Nitrospirota</taxon>
        <taxon>Thermodesulfovibrionia</taxon>
        <taxon>Thermodesulfovibrionales</taxon>
        <taxon>Thermodesulfovibrionaceae</taxon>
        <taxon>Thermodesulfovibrio</taxon>
    </lineage>
</organism>
<evidence type="ECO:0000256" key="1">
    <source>
        <dbReference type="SAM" id="Coils"/>
    </source>
</evidence>
<dbReference type="Gene3D" id="1.20.5.170">
    <property type="match status" value="1"/>
</dbReference>
<dbReference type="RefSeq" id="WP_059176787.1">
    <property type="nucleotide sequence ID" value="NZ_BCNO01000002.1"/>
</dbReference>
<dbReference type="STRING" id="86166.TAGGR_2236"/>
<sequence length="253" mass="28874">MQVKANDRIETFQDLVKVLKTHPEWLEELRQLILTTELLELPKKFEEFLIKDFHPLKEKVENLEQDVAVLKQDVAVLKQDVAVLKQDVAVLKQDVAILKQDVAVLKQDVKILKDDVGMLKGDMFEIKLKDKAPSIFGNIIRRCKVLNGEKYVEILDDALDENKITFEERQDALDVDLVATGVLTEDPTKKVFLIAEASVKADRKDVERAYRRAQIFKKATDTETLPVVVCKEKTQGAIKKATELDVIIVNVLR</sequence>
<comment type="caution">
    <text evidence="2">The sequence shown here is derived from an EMBL/GenBank/DDBJ whole genome shotgun (WGS) entry which is preliminary data.</text>
</comment>
<proteinExistence type="predicted"/>
<keyword evidence="3" id="KW-1185">Reference proteome</keyword>
<evidence type="ECO:0000313" key="2">
    <source>
        <dbReference type="EMBL" id="GAQ95346.1"/>
    </source>
</evidence>
<gene>
    <name evidence="2" type="ORF">TAGGR_2236</name>
</gene>
<dbReference type="Gene3D" id="1.20.5.190">
    <property type="match status" value="1"/>
</dbReference>
<name>A0A0U9HT67_9BACT</name>
<dbReference type="Proteomes" id="UP000054976">
    <property type="component" value="Unassembled WGS sequence"/>
</dbReference>
<dbReference type="AlphaFoldDB" id="A0A0U9HT67"/>
<evidence type="ECO:0000313" key="3">
    <source>
        <dbReference type="Proteomes" id="UP000054976"/>
    </source>
</evidence>